<gene>
    <name evidence="8" type="ORF">D515_03650</name>
</gene>
<dbReference type="Pfam" id="PF00892">
    <property type="entry name" value="EamA"/>
    <property type="match status" value="2"/>
</dbReference>
<comment type="subcellular location">
    <subcellularLocation>
        <location evidence="1">Cell membrane</location>
        <topology evidence="1">Multi-pass membrane protein</topology>
    </subcellularLocation>
</comment>
<evidence type="ECO:0000256" key="1">
    <source>
        <dbReference type="ARBA" id="ARBA00004651"/>
    </source>
</evidence>
<keyword evidence="5 6" id="KW-0472">Membrane</keyword>
<dbReference type="eggNOG" id="COG0697">
    <property type="taxonomic scope" value="Bacteria"/>
</dbReference>
<feature type="transmembrane region" description="Helical" evidence="6">
    <location>
        <begin position="208"/>
        <end position="225"/>
    </location>
</feature>
<feature type="domain" description="EamA" evidence="7">
    <location>
        <begin position="8"/>
        <end position="137"/>
    </location>
</feature>
<dbReference type="AlphaFoldDB" id="R1GN99"/>
<dbReference type="InterPro" id="IPR000620">
    <property type="entry name" value="EamA_dom"/>
</dbReference>
<dbReference type="RefSeq" id="WP_002541656.1">
    <property type="nucleotide sequence ID" value="NZ_ANFM02000046.1"/>
</dbReference>
<dbReference type="InterPro" id="IPR037185">
    <property type="entry name" value="EmrE-like"/>
</dbReference>
<reference evidence="8 9" key="1">
    <citation type="journal article" date="2014" name="PLoS ONE">
        <title>Grimontia indica AK16(T), sp. nov., Isolated from a Seawater Sample Reports the Presence of Pathogenic Genes Similar to Vibrio Genus.</title>
        <authorList>
            <person name="Singh A."/>
            <person name="Vaidya B."/>
            <person name="Khatri I."/>
            <person name="Srinivas T.N."/>
            <person name="Subramanian S."/>
            <person name="Korpole S."/>
            <person name="Pinnaka A.K."/>
        </authorList>
    </citation>
    <scope>NUCLEOTIDE SEQUENCE [LARGE SCALE GENOMIC DNA]</scope>
    <source>
        <strain evidence="8 9">AK16</strain>
    </source>
</reference>
<keyword evidence="2" id="KW-1003">Cell membrane</keyword>
<protein>
    <submittedName>
        <fullName evidence="8">Permease of the drug/metabolite transporter (DMT) superfamily</fullName>
    </submittedName>
</protein>
<organism evidence="8 9">
    <name type="scientific">Grimontia indica</name>
    <dbReference type="NCBI Taxonomy" id="1056512"/>
    <lineage>
        <taxon>Bacteria</taxon>
        <taxon>Pseudomonadati</taxon>
        <taxon>Pseudomonadota</taxon>
        <taxon>Gammaproteobacteria</taxon>
        <taxon>Vibrionales</taxon>
        <taxon>Vibrionaceae</taxon>
        <taxon>Grimontia</taxon>
    </lineage>
</organism>
<sequence length="299" mass="32578">MLSERRASLILLFATVLAAWGWIFSKEAIQGLPPFGFVGLRFIAASLFLVPFCLKAFKRSEKADLIRAGGVGSILSCALLSWIYAMSVSTSIGEGAFIMSLSMLFVPPIAWLLFKQAPPRIFWVSMPIAVCGLALLSLGGVGWQLSASQIWFLLAAICLAIHFNANSRYAQRIPALVLTCVQLFVTGVVATIASLLTETWPEHVPSNIWVWFGLSVLVATSLRYLMQTLGQKGASAANAAIIMILEPVWTVILSVVWYHEAMPAHKIAGCSLILASLLIYRGAQPLRNLIRRNTKSGSL</sequence>
<feature type="transmembrane region" description="Helical" evidence="6">
    <location>
        <begin position="145"/>
        <end position="163"/>
    </location>
</feature>
<feature type="domain" description="EamA" evidence="7">
    <location>
        <begin position="150"/>
        <end position="279"/>
    </location>
</feature>
<keyword evidence="3 6" id="KW-0812">Transmembrane</keyword>
<feature type="transmembrane region" description="Helical" evidence="6">
    <location>
        <begin position="35"/>
        <end position="54"/>
    </location>
</feature>
<dbReference type="EMBL" id="ANFM02000046">
    <property type="protein sequence ID" value="EOD77648.1"/>
    <property type="molecule type" value="Genomic_DNA"/>
</dbReference>
<feature type="transmembrane region" description="Helical" evidence="6">
    <location>
        <begin position="96"/>
        <end position="114"/>
    </location>
</feature>
<evidence type="ECO:0000256" key="5">
    <source>
        <dbReference type="ARBA" id="ARBA00023136"/>
    </source>
</evidence>
<feature type="transmembrane region" description="Helical" evidence="6">
    <location>
        <begin position="264"/>
        <end position="283"/>
    </location>
</feature>
<evidence type="ECO:0000259" key="7">
    <source>
        <dbReference type="Pfam" id="PF00892"/>
    </source>
</evidence>
<evidence type="ECO:0000313" key="9">
    <source>
        <dbReference type="Proteomes" id="UP000011223"/>
    </source>
</evidence>
<keyword evidence="4 6" id="KW-1133">Transmembrane helix</keyword>
<evidence type="ECO:0000256" key="2">
    <source>
        <dbReference type="ARBA" id="ARBA00022475"/>
    </source>
</evidence>
<name>R1GN99_9GAMM</name>
<evidence type="ECO:0000256" key="3">
    <source>
        <dbReference type="ARBA" id="ARBA00022692"/>
    </source>
</evidence>
<feature type="transmembrane region" description="Helical" evidence="6">
    <location>
        <begin position="237"/>
        <end position="258"/>
    </location>
</feature>
<feature type="transmembrane region" description="Helical" evidence="6">
    <location>
        <begin position="175"/>
        <end position="196"/>
    </location>
</feature>
<dbReference type="SUPFAM" id="SSF103481">
    <property type="entry name" value="Multidrug resistance efflux transporter EmrE"/>
    <property type="match status" value="2"/>
</dbReference>
<evidence type="ECO:0000313" key="8">
    <source>
        <dbReference type="EMBL" id="EOD77648.1"/>
    </source>
</evidence>
<keyword evidence="9" id="KW-1185">Reference proteome</keyword>
<dbReference type="Proteomes" id="UP000011223">
    <property type="component" value="Unassembled WGS sequence"/>
</dbReference>
<evidence type="ECO:0000256" key="6">
    <source>
        <dbReference type="SAM" id="Phobius"/>
    </source>
</evidence>
<dbReference type="PANTHER" id="PTHR42920">
    <property type="entry name" value="OS03G0707200 PROTEIN-RELATED"/>
    <property type="match status" value="1"/>
</dbReference>
<dbReference type="GO" id="GO:0005886">
    <property type="term" value="C:plasma membrane"/>
    <property type="evidence" value="ECO:0007669"/>
    <property type="project" value="UniProtKB-SubCell"/>
</dbReference>
<feature type="transmembrane region" description="Helical" evidence="6">
    <location>
        <begin position="66"/>
        <end position="84"/>
    </location>
</feature>
<comment type="caution">
    <text evidence="8">The sequence shown here is derived from an EMBL/GenBank/DDBJ whole genome shotgun (WGS) entry which is preliminary data.</text>
</comment>
<proteinExistence type="predicted"/>
<dbReference type="PANTHER" id="PTHR42920:SF5">
    <property type="entry name" value="EAMA DOMAIN-CONTAINING PROTEIN"/>
    <property type="match status" value="1"/>
</dbReference>
<accession>R1GN99</accession>
<evidence type="ECO:0000256" key="4">
    <source>
        <dbReference type="ARBA" id="ARBA00022989"/>
    </source>
</evidence>
<feature type="transmembrane region" description="Helical" evidence="6">
    <location>
        <begin position="121"/>
        <end position="139"/>
    </location>
</feature>
<dbReference type="InterPro" id="IPR051258">
    <property type="entry name" value="Diverse_Substrate_Transporter"/>
</dbReference>